<evidence type="ECO:0000313" key="2">
    <source>
        <dbReference type="Ensembl" id="ENSMPUP00000005919.1"/>
    </source>
</evidence>
<dbReference type="AlphaFoldDB" id="M3Y3L8"/>
<evidence type="ECO:0000259" key="1">
    <source>
        <dbReference type="Pfam" id="PF07677"/>
    </source>
</evidence>
<dbReference type="Pfam" id="PF07677">
    <property type="entry name" value="A2M_recep"/>
    <property type="match status" value="1"/>
</dbReference>
<dbReference type="Ensembl" id="ENSMPUT00000006023.1">
    <property type="protein sequence ID" value="ENSMPUP00000005919.1"/>
    <property type="gene ID" value="ENSMPUG00000005970.1"/>
</dbReference>
<organism evidence="2">
    <name type="scientific">Mustela putorius furo</name>
    <name type="common">European domestic ferret</name>
    <name type="synonym">Mustela furo</name>
    <dbReference type="NCBI Taxonomy" id="9669"/>
    <lineage>
        <taxon>Eukaryota</taxon>
        <taxon>Metazoa</taxon>
        <taxon>Chordata</taxon>
        <taxon>Craniata</taxon>
        <taxon>Vertebrata</taxon>
        <taxon>Euteleostomi</taxon>
        <taxon>Mammalia</taxon>
        <taxon>Eutheria</taxon>
        <taxon>Laurasiatheria</taxon>
        <taxon>Carnivora</taxon>
        <taxon>Caniformia</taxon>
        <taxon>Musteloidea</taxon>
        <taxon>Mustelidae</taxon>
        <taxon>Mustelinae</taxon>
        <taxon>Mustela</taxon>
    </lineage>
</organism>
<accession>M3Y3L8</accession>
<dbReference type="eggNOG" id="KOG1366">
    <property type="taxonomic scope" value="Eukaryota"/>
</dbReference>
<dbReference type="SUPFAM" id="SSF49410">
    <property type="entry name" value="Alpha-macroglobulin receptor domain"/>
    <property type="match status" value="1"/>
</dbReference>
<dbReference type="InParanoid" id="M3Y3L8"/>
<name>M3Y3L8_MUSPF</name>
<dbReference type="InterPro" id="IPR036595">
    <property type="entry name" value="A-macroglobulin_rcpt-bd_sf"/>
</dbReference>
<dbReference type="HOGENOM" id="CLU_212979_0_0_1"/>
<protein>
    <recommendedName>
        <fullName evidence="1">Alpha-macroglobulin receptor-binding domain-containing protein</fullName>
    </recommendedName>
</protein>
<dbReference type="STRING" id="9669.ENSMPUP00000005919"/>
<dbReference type="EMBL" id="AEYP01097609">
    <property type="status" value="NOT_ANNOTATED_CDS"/>
    <property type="molecule type" value="Genomic_DNA"/>
</dbReference>
<dbReference type="GO" id="GO:0005576">
    <property type="term" value="C:extracellular region"/>
    <property type="evidence" value="ECO:0007669"/>
    <property type="project" value="InterPro"/>
</dbReference>
<dbReference type="InterPro" id="IPR009048">
    <property type="entry name" value="A-macroglobulin_rcpt-bd"/>
</dbReference>
<proteinExistence type="predicted"/>
<sequence length="52" mass="5972">MLKRSSHVSRMDVRNNHVLICVEQVTSQTLSFSFMVLQDILVRDLKPVTVSL</sequence>
<reference evidence="2" key="1">
    <citation type="submission" date="2024-06" db="UniProtKB">
        <authorList>
            <consortium name="Ensembl"/>
        </authorList>
    </citation>
    <scope>IDENTIFICATION</scope>
</reference>
<dbReference type="Gene3D" id="2.60.40.690">
    <property type="entry name" value="Alpha-macroglobulin, receptor-binding domain"/>
    <property type="match status" value="1"/>
</dbReference>
<feature type="domain" description="Alpha-macroglobulin receptor-binding" evidence="1">
    <location>
        <begin position="5"/>
        <end position="51"/>
    </location>
</feature>